<keyword evidence="2" id="KW-0808">Transferase</keyword>
<evidence type="ECO:0000256" key="1">
    <source>
        <dbReference type="ARBA" id="ARBA00022603"/>
    </source>
</evidence>
<dbReference type="InterPro" id="IPR029063">
    <property type="entry name" value="SAM-dependent_MTases_sf"/>
</dbReference>
<evidence type="ECO:0000256" key="2">
    <source>
        <dbReference type="ARBA" id="ARBA00022679"/>
    </source>
</evidence>
<evidence type="ECO:0000313" key="6">
    <source>
        <dbReference type="Proteomes" id="UP001433268"/>
    </source>
</evidence>
<name>A0ABR1WQW2_9PEZI</name>
<proteinExistence type="predicted"/>
<dbReference type="EMBL" id="JAQQWN010000005">
    <property type="protein sequence ID" value="KAK8085872.1"/>
    <property type="molecule type" value="Genomic_DNA"/>
</dbReference>
<organism evidence="5 6">
    <name type="scientific">Apiospora hydei</name>
    <dbReference type="NCBI Taxonomy" id="1337664"/>
    <lineage>
        <taxon>Eukaryota</taxon>
        <taxon>Fungi</taxon>
        <taxon>Dikarya</taxon>
        <taxon>Ascomycota</taxon>
        <taxon>Pezizomycotina</taxon>
        <taxon>Sordariomycetes</taxon>
        <taxon>Xylariomycetidae</taxon>
        <taxon>Amphisphaeriales</taxon>
        <taxon>Apiosporaceae</taxon>
        <taxon>Apiospora</taxon>
    </lineage>
</organism>
<dbReference type="Gene3D" id="3.40.50.150">
    <property type="entry name" value="Vaccinia Virus protein VP39"/>
    <property type="match status" value="1"/>
</dbReference>
<dbReference type="RefSeq" id="XP_066670381.1">
    <property type="nucleotide sequence ID" value="XM_066811458.1"/>
</dbReference>
<comment type="caution">
    <text evidence="5">The sequence shown here is derived from an EMBL/GenBank/DDBJ whole genome shotgun (WGS) entry which is preliminary data.</text>
</comment>
<dbReference type="PANTHER" id="PTHR43712:SF12">
    <property type="entry name" value="STERIGMATOCYSTIN 8-O-METHYLTRANSFERASE"/>
    <property type="match status" value="1"/>
</dbReference>
<sequence length="435" mass="48127">MANSDNPTLESLAARITELSGELPTSYSNLTGEMFMVRQKLLDSLNDMWWLAQGPSESIFNYCHSPLTASQAIPDATVLNTLNSFGFWGAVPLTGFTTYADIAHEVQLPQAVVYRLLQHAMTLRIFAEEAGKDGNAPRVRHTSRSAALARQPGLRALVSTVLDDAGAPLMVLPEALRRFSSGKTDLTQKTDETAFALFHQGGQFGGKFETSWDYIENDGEGEKKGWRQRNFVQFMSYLKDIFLLEDKVLAAYDWASAGKASVVDIGGSAGHDAFVLAQKFPDLTITVQDLPQVRSSFEASRPAAVADRVSFSAHSFFEPQPVQAEIYLIKLILHDWPDAECLKILRGLIPALRPGAKVIILEYLGNQEAEDASPRSMKQYGTATDVRVMALFNAKERSVSKWKALVEEVDPRFKIEKVEAKPEAFFALIEAVWTG</sequence>
<dbReference type="Pfam" id="PF00891">
    <property type="entry name" value="Methyltransf_2"/>
    <property type="match status" value="1"/>
</dbReference>
<accession>A0ABR1WQW2</accession>
<evidence type="ECO:0000259" key="4">
    <source>
        <dbReference type="Pfam" id="PF00891"/>
    </source>
</evidence>
<evidence type="ECO:0000313" key="5">
    <source>
        <dbReference type="EMBL" id="KAK8085872.1"/>
    </source>
</evidence>
<keyword evidence="3" id="KW-0949">S-adenosyl-L-methionine</keyword>
<dbReference type="InterPro" id="IPR001077">
    <property type="entry name" value="COMT_C"/>
</dbReference>
<evidence type="ECO:0000256" key="3">
    <source>
        <dbReference type="ARBA" id="ARBA00022691"/>
    </source>
</evidence>
<feature type="domain" description="O-methyltransferase C-terminal" evidence="4">
    <location>
        <begin position="232"/>
        <end position="408"/>
    </location>
</feature>
<reference evidence="5 6" key="1">
    <citation type="submission" date="2023-01" db="EMBL/GenBank/DDBJ databases">
        <title>Analysis of 21 Apiospora genomes using comparative genomics revels a genus with tremendous synthesis potential of carbohydrate active enzymes and secondary metabolites.</title>
        <authorList>
            <person name="Sorensen T."/>
        </authorList>
    </citation>
    <scope>NUCLEOTIDE SEQUENCE [LARGE SCALE GENOMIC DNA]</scope>
    <source>
        <strain evidence="5 6">CBS 114990</strain>
    </source>
</reference>
<dbReference type="GeneID" id="92044518"/>
<dbReference type="SUPFAM" id="SSF53335">
    <property type="entry name" value="S-adenosyl-L-methionine-dependent methyltransferases"/>
    <property type="match status" value="1"/>
</dbReference>
<protein>
    <submittedName>
        <fullName evidence="5">Sterigmatocystin 8-O-methyltransferase</fullName>
    </submittedName>
</protein>
<keyword evidence="1" id="KW-0489">Methyltransferase</keyword>
<dbReference type="Proteomes" id="UP001433268">
    <property type="component" value="Unassembled WGS sequence"/>
</dbReference>
<gene>
    <name evidence="5" type="ORF">PG997_007143</name>
</gene>
<dbReference type="PANTHER" id="PTHR43712">
    <property type="entry name" value="PUTATIVE (AFU_ORTHOLOGUE AFUA_4G14580)-RELATED"/>
    <property type="match status" value="1"/>
</dbReference>
<dbReference type="PROSITE" id="PS51683">
    <property type="entry name" value="SAM_OMT_II"/>
    <property type="match status" value="1"/>
</dbReference>
<dbReference type="InterPro" id="IPR016461">
    <property type="entry name" value="COMT-like"/>
</dbReference>
<keyword evidence="6" id="KW-1185">Reference proteome</keyword>